<keyword evidence="2" id="KW-0479">Metal-binding</keyword>
<evidence type="ECO:0000313" key="6">
    <source>
        <dbReference type="Proteomes" id="UP001203069"/>
    </source>
</evidence>
<protein>
    <submittedName>
        <fullName evidence="5">2-hydroxyacyl-CoA dehydratase family protein</fullName>
    </submittedName>
</protein>
<dbReference type="InterPro" id="IPR010327">
    <property type="entry name" value="FldB/FldC_alpha/beta"/>
</dbReference>
<reference evidence="5 6" key="1">
    <citation type="submission" date="2022-02" db="EMBL/GenBank/DDBJ databases">
        <title>Description of Brenneria tiliae sp. nov. isolated from symptomatic Tilia x moltkei and Tilia x europaea trees in the UK.</title>
        <authorList>
            <person name="Kile H."/>
        </authorList>
    </citation>
    <scope>NUCLEOTIDE SEQUENCE [LARGE SCALE GENOMIC DNA]</scope>
    <source>
        <strain evidence="5 6">MC1SB4.1</strain>
    </source>
</reference>
<dbReference type="EMBL" id="JAKPBZ010000113">
    <property type="protein sequence ID" value="MCL2893975.1"/>
    <property type="molecule type" value="Genomic_DNA"/>
</dbReference>
<keyword evidence="4" id="KW-0411">Iron-sulfur</keyword>
<evidence type="ECO:0000256" key="3">
    <source>
        <dbReference type="ARBA" id="ARBA00023004"/>
    </source>
</evidence>
<evidence type="ECO:0000256" key="2">
    <source>
        <dbReference type="ARBA" id="ARBA00022723"/>
    </source>
</evidence>
<accession>A0ABT0MVW9</accession>
<evidence type="ECO:0000256" key="4">
    <source>
        <dbReference type="ARBA" id="ARBA00023014"/>
    </source>
</evidence>
<dbReference type="Gene3D" id="1.20.1270.370">
    <property type="match status" value="1"/>
</dbReference>
<evidence type="ECO:0000313" key="5">
    <source>
        <dbReference type="EMBL" id="MCL2893975.1"/>
    </source>
</evidence>
<dbReference type="Proteomes" id="UP001203069">
    <property type="component" value="Unassembled WGS sequence"/>
</dbReference>
<comment type="similarity">
    <text evidence="1">Belongs to the FldB/FldC dehydratase alpha/beta subunit family.</text>
</comment>
<organism evidence="5 6">
    <name type="scientific">Brenneria tiliae</name>
    <dbReference type="NCBI Taxonomy" id="2914984"/>
    <lineage>
        <taxon>Bacteria</taxon>
        <taxon>Pseudomonadati</taxon>
        <taxon>Pseudomonadota</taxon>
        <taxon>Gammaproteobacteria</taxon>
        <taxon>Enterobacterales</taxon>
        <taxon>Pectobacteriaceae</taxon>
        <taxon>Brenneria</taxon>
    </lineage>
</organism>
<evidence type="ECO:0000256" key="1">
    <source>
        <dbReference type="ARBA" id="ARBA00005806"/>
    </source>
</evidence>
<sequence>MNRLAEKLDQLQKVVGNPAKKLKDFIRDGKKVVGCFPEYSPNEIVYAAGMVPFGIWGTEGKEISQAKKYFPPFYCSLALSSLEMGLDGELNKLSAVIIPVLCDTLKCLGQNWKVGVPQVPFIQMVHPQNRKTSAGIHYLAEQYRKVAAQLAEISGQPVSAQSLTMAIEAFNQHRAVMREFSDVASRYPHLISPLSRNVVIKSGYFMDVSAHTRAVREIIDICRQQPQEEWDGYKIVVTGIIADSPAILRLFADNNMAIVADEVAHESRQFRQDVPHDGDPFIALARQMAELEGCSLLYDPEKKRAEVVADMVKKHGAHGVVYLLTKFCDPEEFDAPIVRKYLEREGIPSITIEIDQQTKSYEQARTALQTFADVLSAENAA</sequence>
<dbReference type="Gene3D" id="3.40.50.11890">
    <property type="match status" value="1"/>
</dbReference>
<dbReference type="Gene3D" id="3.40.50.11900">
    <property type="match status" value="1"/>
</dbReference>
<keyword evidence="6" id="KW-1185">Reference proteome</keyword>
<keyword evidence="3" id="KW-0408">Iron</keyword>
<comment type="caution">
    <text evidence="5">The sequence shown here is derived from an EMBL/GenBank/DDBJ whole genome shotgun (WGS) entry which is preliminary data.</text>
</comment>
<dbReference type="Pfam" id="PF06050">
    <property type="entry name" value="HGD-D"/>
    <property type="match status" value="1"/>
</dbReference>
<dbReference type="PANTHER" id="PTHR30548">
    <property type="entry name" value="2-HYDROXYGLUTARYL-COA DEHYDRATASE, D-COMPONENT-RELATED"/>
    <property type="match status" value="1"/>
</dbReference>
<proteinExistence type="inferred from homology"/>
<dbReference type="RefSeq" id="WP_249245283.1">
    <property type="nucleotide sequence ID" value="NZ_JAKPBZ010000113.1"/>
</dbReference>
<name>A0ABT0MVW9_9GAMM</name>
<dbReference type="PANTHER" id="PTHR30548:SF5">
    <property type="entry name" value="SUBUNIT OF OXYGEN-SENSITIVE 2-HYDROXYISOCAPROYL-COA DEHYDRATASE"/>
    <property type="match status" value="1"/>
</dbReference>
<gene>
    <name evidence="5" type="ORF">MFP26_14895</name>
</gene>